<feature type="region of interest" description="Disordered" evidence="1">
    <location>
        <begin position="19"/>
        <end position="50"/>
    </location>
</feature>
<comment type="caution">
    <text evidence="2">The sequence shown here is derived from an EMBL/GenBank/DDBJ whole genome shotgun (WGS) entry which is preliminary data.</text>
</comment>
<sequence length="179" mass="21890">MVVMHLCLRELYDLRELQQSGGPSLSEEPRVRDDRQGDREDRHHKDRDRNWGIGKETGVLTLARILVGIYERDRDREHDRDCDHPRDRDRDREKDYEVMDLEPDRGRSSDREYDYDRRDHVPRHSELEHDHGHYEAYERHQDRGQYGKLDVQSDHDHYDHPDRDQDLYDEMDEDNYHNE</sequence>
<organism evidence="2 3">
    <name type="scientific">Actinidia rufa</name>
    <dbReference type="NCBI Taxonomy" id="165716"/>
    <lineage>
        <taxon>Eukaryota</taxon>
        <taxon>Viridiplantae</taxon>
        <taxon>Streptophyta</taxon>
        <taxon>Embryophyta</taxon>
        <taxon>Tracheophyta</taxon>
        <taxon>Spermatophyta</taxon>
        <taxon>Magnoliopsida</taxon>
        <taxon>eudicotyledons</taxon>
        <taxon>Gunneridae</taxon>
        <taxon>Pentapetalae</taxon>
        <taxon>asterids</taxon>
        <taxon>Ericales</taxon>
        <taxon>Actinidiaceae</taxon>
        <taxon>Actinidia</taxon>
    </lineage>
</organism>
<keyword evidence="3" id="KW-1185">Reference proteome</keyword>
<gene>
    <name evidence="2" type="ORF">Acr_03g0018900</name>
</gene>
<feature type="compositionally biased region" description="Basic and acidic residues" evidence="1">
    <location>
        <begin position="27"/>
        <end position="50"/>
    </location>
</feature>
<feature type="compositionally biased region" description="Basic and acidic residues" evidence="1">
    <location>
        <begin position="74"/>
        <end position="166"/>
    </location>
</feature>
<reference evidence="2 3" key="1">
    <citation type="submission" date="2019-07" db="EMBL/GenBank/DDBJ databases">
        <title>De Novo Assembly of kiwifruit Actinidia rufa.</title>
        <authorList>
            <person name="Sugita-Konishi S."/>
            <person name="Sato K."/>
            <person name="Mori E."/>
            <person name="Abe Y."/>
            <person name="Kisaki G."/>
            <person name="Hamano K."/>
            <person name="Suezawa K."/>
            <person name="Otani M."/>
            <person name="Fukuda T."/>
            <person name="Manabe T."/>
            <person name="Gomi K."/>
            <person name="Tabuchi M."/>
            <person name="Akimitsu K."/>
            <person name="Kataoka I."/>
        </authorList>
    </citation>
    <scope>NUCLEOTIDE SEQUENCE [LARGE SCALE GENOMIC DNA]</scope>
    <source>
        <strain evidence="3">cv. Fuchu</strain>
    </source>
</reference>
<evidence type="ECO:0000313" key="3">
    <source>
        <dbReference type="Proteomes" id="UP000585474"/>
    </source>
</evidence>
<evidence type="ECO:0000256" key="1">
    <source>
        <dbReference type="SAM" id="MobiDB-lite"/>
    </source>
</evidence>
<dbReference type="AlphaFoldDB" id="A0A7J0EFZ2"/>
<accession>A0A7J0EFZ2</accession>
<dbReference type="EMBL" id="BJWL01000003">
    <property type="protein sequence ID" value="GFY85116.1"/>
    <property type="molecule type" value="Genomic_DNA"/>
</dbReference>
<evidence type="ECO:0000313" key="2">
    <source>
        <dbReference type="EMBL" id="GFY85116.1"/>
    </source>
</evidence>
<protein>
    <submittedName>
        <fullName evidence="2">Uncharacterized protein</fullName>
    </submittedName>
</protein>
<feature type="region of interest" description="Disordered" evidence="1">
    <location>
        <begin position="74"/>
        <end position="179"/>
    </location>
</feature>
<proteinExistence type="predicted"/>
<name>A0A7J0EFZ2_9ERIC</name>
<dbReference type="Proteomes" id="UP000585474">
    <property type="component" value="Unassembled WGS sequence"/>
</dbReference>